<evidence type="ECO:0000313" key="8">
    <source>
        <dbReference type="Proteomes" id="UP000182814"/>
    </source>
</evidence>
<dbReference type="FunFam" id="3.40.30.10:FF:000096">
    <property type="entry name" value="Glutathione S-transferase kappa"/>
    <property type="match status" value="1"/>
</dbReference>
<evidence type="ECO:0000259" key="5">
    <source>
        <dbReference type="Pfam" id="PF01323"/>
    </source>
</evidence>
<dbReference type="GO" id="GO:0004602">
    <property type="term" value="F:glutathione peroxidase activity"/>
    <property type="evidence" value="ECO:0007669"/>
    <property type="project" value="TreeGrafter"/>
</dbReference>
<dbReference type="InterPro" id="IPR014440">
    <property type="entry name" value="HCCAis_GSTk"/>
</dbReference>
<dbReference type="CDD" id="cd03022">
    <property type="entry name" value="DsbA_HCCA_Iso"/>
    <property type="match status" value="1"/>
</dbReference>
<dbReference type="EC" id="5.99.1.4" evidence="3"/>
<keyword evidence="1" id="KW-0808">Transferase</keyword>
<evidence type="ECO:0000313" key="7">
    <source>
        <dbReference type="EMBL" id="SDT00697.1"/>
    </source>
</evidence>
<reference evidence="7" key="1">
    <citation type="submission" date="2016-10" db="EMBL/GenBank/DDBJ databases">
        <authorList>
            <person name="de Groot N.N."/>
        </authorList>
    </citation>
    <scope>NUCLEOTIDE SEQUENCE [LARGE SCALE GENOMIC DNA]</scope>
    <source>
        <strain evidence="7">BS3782</strain>
    </source>
</reference>
<reference evidence="8" key="2">
    <citation type="submission" date="2016-10" db="EMBL/GenBank/DDBJ databases">
        <authorList>
            <person name="Varghese N."/>
            <person name="Submissions S."/>
        </authorList>
    </citation>
    <scope>NUCLEOTIDE SEQUENCE [LARGE SCALE GENOMIC DNA]</scope>
    <source>
        <strain evidence="8">BS3782</strain>
    </source>
</reference>
<dbReference type="AlphaFoldDB" id="A0A0J6JXQ2"/>
<organism evidence="7 8">
    <name type="scientific">Pseudomonas lini</name>
    <dbReference type="NCBI Taxonomy" id="163011"/>
    <lineage>
        <taxon>Bacteria</taxon>
        <taxon>Pseudomonadati</taxon>
        <taxon>Pseudomonadota</taxon>
        <taxon>Gammaproteobacteria</taxon>
        <taxon>Pseudomonadales</taxon>
        <taxon>Pseudomonadaceae</taxon>
        <taxon>Pseudomonas</taxon>
    </lineage>
</organism>
<evidence type="ECO:0000256" key="3">
    <source>
        <dbReference type="PIRNR" id="PIRNR006386"/>
    </source>
</evidence>
<comment type="similarity">
    <text evidence="3">Belongs to the GST superfamily. NadH family.</text>
</comment>
<dbReference type="Proteomes" id="UP000434925">
    <property type="component" value="Unassembled WGS sequence"/>
</dbReference>
<evidence type="ECO:0000256" key="4">
    <source>
        <dbReference type="PIRSR" id="PIRSR006386-1"/>
    </source>
</evidence>
<accession>A0A0J6JXQ2</accession>
<dbReference type="PANTHER" id="PTHR42943:SF2">
    <property type="entry name" value="GLUTATHIONE S-TRANSFERASE KAPPA 1"/>
    <property type="match status" value="1"/>
</dbReference>
<dbReference type="Pfam" id="PF01323">
    <property type="entry name" value="DSBA"/>
    <property type="match status" value="1"/>
</dbReference>
<dbReference type="GO" id="GO:0018845">
    <property type="term" value="F:2-hydroxychromene-2-carboxylate isomerase activity"/>
    <property type="evidence" value="ECO:0007669"/>
    <property type="project" value="UniProtKB-UniRule"/>
</dbReference>
<dbReference type="InterPro" id="IPR044087">
    <property type="entry name" value="NahD-like"/>
</dbReference>
<sequence>MSKTVEFFFDLGSPATYLAHTQLPKICKQTDSQLIYRPMLLGGIFKATGNVSPITVPAKGRYMFQDLDRYAKRYGVPLKFNPNFPINTLMLMRAVTGMQLHHPERFQAFIDCLFHALWVEGCSLDDPATVAAVLTQNGFDPNEVLALTADEAVKATLKENTEEAVQRGVFGAPSMFVGDQLFFGQDRLDFVLEALRTQ</sequence>
<keyword evidence="8" id="KW-1185">Reference proteome</keyword>
<dbReference type="GO" id="GO:0004364">
    <property type="term" value="F:glutathione transferase activity"/>
    <property type="evidence" value="ECO:0007669"/>
    <property type="project" value="UniProtKB-EC"/>
</dbReference>
<dbReference type="SUPFAM" id="SSF52833">
    <property type="entry name" value="Thioredoxin-like"/>
    <property type="match status" value="1"/>
</dbReference>
<name>A0A0J6JXQ2_9PSED</name>
<dbReference type="PATRIC" id="fig|163011.3.peg.505"/>
<dbReference type="PANTHER" id="PTHR42943">
    <property type="entry name" value="GLUTATHIONE S-TRANSFERASE KAPPA"/>
    <property type="match status" value="1"/>
</dbReference>
<comment type="catalytic activity">
    <reaction evidence="3">
        <text>2-hydroxychromene-2-carboxylate = (3E)-4-(2-hydroxyphenyl)-2-oxobut-3-enoate</text>
        <dbReference type="Rhea" id="RHEA:27401"/>
        <dbReference type="ChEBI" id="CHEBI:59350"/>
        <dbReference type="ChEBI" id="CHEBI:59353"/>
        <dbReference type="EC" id="5.99.1.4"/>
    </reaction>
</comment>
<dbReference type="Gene3D" id="3.40.30.10">
    <property type="entry name" value="Glutaredoxin"/>
    <property type="match status" value="1"/>
</dbReference>
<keyword evidence="3 7" id="KW-0413">Isomerase</keyword>
<dbReference type="GO" id="GO:0006749">
    <property type="term" value="P:glutathione metabolic process"/>
    <property type="evidence" value="ECO:0007669"/>
    <property type="project" value="TreeGrafter"/>
</dbReference>
<evidence type="ECO:0000256" key="2">
    <source>
        <dbReference type="ARBA" id="ARBA00047960"/>
    </source>
</evidence>
<dbReference type="GO" id="GO:1901170">
    <property type="term" value="P:naphthalene catabolic process"/>
    <property type="evidence" value="ECO:0007669"/>
    <property type="project" value="InterPro"/>
</dbReference>
<comment type="catalytic activity">
    <reaction evidence="2">
        <text>RX + glutathione = an S-substituted glutathione + a halide anion + H(+)</text>
        <dbReference type="Rhea" id="RHEA:16437"/>
        <dbReference type="ChEBI" id="CHEBI:15378"/>
        <dbReference type="ChEBI" id="CHEBI:16042"/>
        <dbReference type="ChEBI" id="CHEBI:17792"/>
        <dbReference type="ChEBI" id="CHEBI:57925"/>
        <dbReference type="ChEBI" id="CHEBI:90779"/>
        <dbReference type="EC" id="2.5.1.18"/>
    </reaction>
</comment>
<feature type="domain" description="DSBA-like thioredoxin" evidence="5">
    <location>
        <begin position="4"/>
        <end position="195"/>
    </location>
</feature>
<evidence type="ECO:0000256" key="1">
    <source>
        <dbReference type="ARBA" id="ARBA00022679"/>
    </source>
</evidence>
<dbReference type="GO" id="GO:0005737">
    <property type="term" value="C:cytoplasm"/>
    <property type="evidence" value="ECO:0007669"/>
    <property type="project" value="UniProtKB-ARBA"/>
</dbReference>
<feature type="active site" description="Nucleophile" evidence="4">
    <location>
        <position position="13"/>
    </location>
</feature>
<dbReference type="InterPro" id="IPR051924">
    <property type="entry name" value="GST_Kappa/NadH"/>
</dbReference>
<protein>
    <recommendedName>
        <fullName evidence="3">2-hydroxychromene-2-carboxylate isomerase</fullName>
        <ecNumber evidence="3">5.99.1.4</ecNumber>
    </recommendedName>
</protein>
<reference evidence="6 9" key="3">
    <citation type="submission" date="2019-09" db="EMBL/GenBank/DDBJ databases">
        <title>Draft genome sequences of 48 bacterial type strains from the CCUG.</title>
        <authorList>
            <person name="Tunovic T."/>
            <person name="Pineiro-Iglesias B."/>
            <person name="Unosson C."/>
            <person name="Inganas E."/>
            <person name="Ohlen M."/>
            <person name="Cardew S."/>
            <person name="Jensie-Markopoulos S."/>
            <person name="Salva-Serra F."/>
            <person name="Jaen-Luchoro D."/>
            <person name="Karlsson R."/>
            <person name="Svensson-Stadler L."/>
            <person name="Chun J."/>
            <person name="Moore E."/>
        </authorList>
    </citation>
    <scope>NUCLEOTIDE SEQUENCE [LARGE SCALE GENOMIC DNA]</scope>
    <source>
        <strain evidence="6 9">CCUG 51522</strain>
    </source>
</reference>
<dbReference type="InterPro" id="IPR036249">
    <property type="entry name" value="Thioredoxin-like_sf"/>
</dbReference>
<proteinExistence type="inferred from homology"/>
<dbReference type="EMBL" id="LT629746">
    <property type="protein sequence ID" value="SDT00697.1"/>
    <property type="molecule type" value="Genomic_DNA"/>
</dbReference>
<evidence type="ECO:0000313" key="6">
    <source>
        <dbReference type="EMBL" id="KAB0496899.1"/>
    </source>
</evidence>
<dbReference type="Proteomes" id="UP000182814">
    <property type="component" value="Chromosome I"/>
</dbReference>
<gene>
    <name evidence="6" type="ORF">F7R14_29040</name>
    <name evidence="7" type="ORF">SAMN04490191_2897</name>
</gene>
<dbReference type="EMBL" id="VZPO01000015">
    <property type="protein sequence ID" value="KAB0496899.1"/>
    <property type="molecule type" value="Genomic_DNA"/>
</dbReference>
<dbReference type="InterPro" id="IPR001853">
    <property type="entry name" value="DSBA-like_thioredoxin_dom"/>
</dbReference>
<evidence type="ECO:0000313" key="9">
    <source>
        <dbReference type="Proteomes" id="UP000434925"/>
    </source>
</evidence>
<dbReference type="RefSeq" id="WP_048397470.1">
    <property type="nucleotide sequence ID" value="NZ_JYLB01000012.1"/>
</dbReference>
<dbReference type="PIRSF" id="PIRSF006386">
    <property type="entry name" value="HCCAis_GSTk"/>
    <property type="match status" value="1"/>
</dbReference>